<dbReference type="SUPFAM" id="SSF88723">
    <property type="entry name" value="PIN domain-like"/>
    <property type="match status" value="1"/>
</dbReference>
<comment type="caution">
    <text evidence="2">The sequence shown here is derived from an EMBL/GenBank/DDBJ whole genome shotgun (WGS) entry which is preliminary data.</text>
</comment>
<reference evidence="2" key="1">
    <citation type="submission" date="2022-04" db="EMBL/GenBank/DDBJ databases">
        <title>Lysobacter sp. CAU 1642 isolated from sea sand.</title>
        <authorList>
            <person name="Kim W."/>
        </authorList>
    </citation>
    <scope>NUCLEOTIDE SEQUENCE</scope>
    <source>
        <strain evidence="2">CAU 1642</strain>
    </source>
</reference>
<dbReference type="PANTHER" id="PTHR34610">
    <property type="entry name" value="SSL7007 PROTEIN"/>
    <property type="match status" value="1"/>
</dbReference>
<dbReference type="EMBL" id="JALNMH010000010">
    <property type="protein sequence ID" value="MCK7594447.1"/>
    <property type="molecule type" value="Genomic_DNA"/>
</dbReference>
<proteinExistence type="predicted"/>
<dbReference type="InterPro" id="IPR002850">
    <property type="entry name" value="PIN_toxin-like"/>
</dbReference>
<accession>A0ABT0GK76</accession>
<name>A0ABT0GK76_9GAMM</name>
<evidence type="ECO:0000313" key="3">
    <source>
        <dbReference type="Proteomes" id="UP001431449"/>
    </source>
</evidence>
<dbReference type="InterPro" id="IPR029060">
    <property type="entry name" value="PIN-like_dom_sf"/>
</dbReference>
<evidence type="ECO:0000259" key="1">
    <source>
        <dbReference type="Pfam" id="PF13470"/>
    </source>
</evidence>
<dbReference type="Pfam" id="PF13470">
    <property type="entry name" value="PIN_3"/>
    <property type="match status" value="1"/>
</dbReference>
<evidence type="ECO:0000313" key="2">
    <source>
        <dbReference type="EMBL" id="MCK7594447.1"/>
    </source>
</evidence>
<dbReference type="Proteomes" id="UP001431449">
    <property type="component" value="Unassembled WGS sequence"/>
</dbReference>
<gene>
    <name evidence="2" type="ORF">M0G41_12290</name>
</gene>
<sequence>MRLRVVLDTQVWLDWLHFRDPRCEDLARRFDRGELALPSSAPCRDEWQRVLGYPALNLGPAERERLASAYDQRCSPCAEPDTEAPLPRLPRCRDPDDQKFIELAVRAGAKLLLSRDRALLDLHRRLHREFGIAVAPPQPLERLLHSEAR</sequence>
<dbReference type="InterPro" id="IPR002716">
    <property type="entry name" value="PIN_dom"/>
</dbReference>
<dbReference type="RefSeq" id="WP_248209687.1">
    <property type="nucleotide sequence ID" value="NZ_JALNMH010000010.1"/>
</dbReference>
<organism evidence="2 3">
    <name type="scientific">Pseudomarimonas salicorniae</name>
    <dbReference type="NCBI Taxonomy" id="2933270"/>
    <lineage>
        <taxon>Bacteria</taxon>
        <taxon>Pseudomonadati</taxon>
        <taxon>Pseudomonadota</taxon>
        <taxon>Gammaproteobacteria</taxon>
        <taxon>Lysobacterales</taxon>
        <taxon>Lysobacteraceae</taxon>
        <taxon>Pseudomarimonas</taxon>
    </lineage>
</organism>
<keyword evidence="3" id="KW-1185">Reference proteome</keyword>
<feature type="domain" description="PIN" evidence="1">
    <location>
        <begin position="4"/>
        <end position="118"/>
    </location>
</feature>
<dbReference type="PANTHER" id="PTHR34610:SF3">
    <property type="entry name" value="SSL7007 PROTEIN"/>
    <property type="match status" value="1"/>
</dbReference>
<protein>
    <submittedName>
        <fullName evidence="2">PIN domain-containing protein</fullName>
    </submittedName>
</protein>